<reference evidence="2 3" key="1">
    <citation type="journal article" date="2014" name="PLoS ONE">
        <title>Global Analysis of Gene Expression Profiles in Physic Nut (Jatropha curcas L.) Seedlings Exposed to Salt Stress.</title>
        <authorList>
            <person name="Zhang L."/>
            <person name="Zhang C."/>
            <person name="Wu P."/>
            <person name="Chen Y."/>
            <person name="Li M."/>
            <person name="Jiang H."/>
            <person name="Wu G."/>
        </authorList>
    </citation>
    <scope>NUCLEOTIDE SEQUENCE [LARGE SCALE GENOMIC DNA]</scope>
    <source>
        <strain evidence="3">cv. GZQX0401</strain>
        <tissue evidence="2">Young leaves</tissue>
    </source>
</reference>
<feature type="compositionally biased region" description="Gly residues" evidence="1">
    <location>
        <begin position="89"/>
        <end position="112"/>
    </location>
</feature>
<dbReference type="EMBL" id="KK914317">
    <property type="protein sequence ID" value="KDP41763.1"/>
    <property type="molecule type" value="Genomic_DNA"/>
</dbReference>
<evidence type="ECO:0000256" key="1">
    <source>
        <dbReference type="SAM" id="MobiDB-lite"/>
    </source>
</evidence>
<feature type="compositionally biased region" description="Basic residues" evidence="1">
    <location>
        <begin position="77"/>
        <end position="88"/>
    </location>
</feature>
<organism evidence="2 3">
    <name type="scientific">Jatropha curcas</name>
    <name type="common">Barbados nut</name>
    <dbReference type="NCBI Taxonomy" id="180498"/>
    <lineage>
        <taxon>Eukaryota</taxon>
        <taxon>Viridiplantae</taxon>
        <taxon>Streptophyta</taxon>
        <taxon>Embryophyta</taxon>
        <taxon>Tracheophyta</taxon>
        <taxon>Spermatophyta</taxon>
        <taxon>Magnoliopsida</taxon>
        <taxon>eudicotyledons</taxon>
        <taxon>Gunneridae</taxon>
        <taxon>Pentapetalae</taxon>
        <taxon>rosids</taxon>
        <taxon>fabids</taxon>
        <taxon>Malpighiales</taxon>
        <taxon>Euphorbiaceae</taxon>
        <taxon>Crotonoideae</taxon>
        <taxon>Jatropheae</taxon>
        <taxon>Jatropha</taxon>
    </lineage>
</organism>
<keyword evidence="3" id="KW-1185">Reference proteome</keyword>
<evidence type="ECO:0000313" key="2">
    <source>
        <dbReference type="EMBL" id="KDP41763.1"/>
    </source>
</evidence>
<proteinExistence type="predicted"/>
<protein>
    <submittedName>
        <fullName evidence="2">Uncharacterized protein</fullName>
    </submittedName>
</protein>
<gene>
    <name evidence="2" type="ORF">JCGZ_26781</name>
</gene>
<name>A0A067L3J2_JATCU</name>
<dbReference type="Proteomes" id="UP000027138">
    <property type="component" value="Unassembled WGS sequence"/>
</dbReference>
<feature type="region of interest" description="Disordered" evidence="1">
    <location>
        <begin position="55"/>
        <end position="112"/>
    </location>
</feature>
<dbReference type="AlphaFoldDB" id="A0A067L3J2"/>
<sequence length="112" mass="11721">MLLSRRYGRRRAGAATELRRCSCLRCSLDGGCEERRAAVRSGICSMAPLELVGAQSASASNGVAGAGKKKEKERKEKKERKKKKKKRGGGGGAADGSVGGGLVGQKWGGGER</sequence>
<evidence type="ECO:0000313" key="3">
    <source>
        <dbReference type="Proteomes" id="UP000027138"/>
    </source>
</evidence>
<accession>A0A067L3J2</accession>